<dbReference type="GO" id="GO:0006974">
    <property type="term" value="P:DNA damage response"/>
    <property type="evidence" value="ECO:0007669"/>
    <property type="project" value="TreeGrafter"/>
</dbReference>
<keyword evidence="4 12" id="KW-0812">Transmembrane</keyword>
<keyword evidence="10" id="KW-0479">Metal-binding</keyword>
<dbReference type="Pfam" id="PF00176">
    <property type="entry name" value="SNF2-rel_dom"/>
    <property type="match status" value="1"/>
</dbReference>
<evidence type="ECO:0000256" key="9">
    <source>
        <dbReference type="ARBA" id="ARBA00023136"/>
    </source>
</evidence>
<evidence type="ECO:0000256" key="1">
    <source>
        <dbReference type="ARBA" id="ARBA00004141"/>
    </source>
</evidence>
<dbReference type="GO" id="GO:0004386">
    <property type="term" value="F:helicase activity"/>
    <property type="evidence" value="ECO:0007669"/>
    <property type="project" value="UniProtKB-KW"/>
</dbReference>
<dbReference type="InterPro" id="IPR020846">
    <property type="entry name" value="MFS_dom"/>
</dbReference>
<dbReference type="InterPro" id="IPR027417">
    <property type="entry name" value="P-loop_NTPase"/>
</dbReference>
<dbReference type="PROSITE" id="PS50850">
    <property type="entry name" value="MFS"/>
    <property type="match status" value="1"/>
</dbReference>
<dbReference type="InterPro" id="IPR013083">
    <property type="entry name" value="Znf_RING/FYVE/PHD"/>
</dbReference>
<feature type="domain" description="RING-type" evidence="13">
    <location>
        <begin position="1444"/>
        <end position="1482"/>
    </location>
</feature>
<dbReference type="SUPFAM" id="SSF57850">
    <property type="entry name" value="RING/U-box"/>
    <property type="match status" value="1"/>
</dbReference>
<dbReference type="SUPFAM" id="SSF103473">
    <property type="entry name" value="MFS general substrate transporter"/>
    <property type="match status" value="1"/>
</dbReference>
<dbReference type="SMART" id="SM00487">
    <property type="entry name" value="DEXDc"/>
    <property type="match status" value="1"/>
</dbReference>
<keyword evidence="7" id="KW-0067">ATP-binding</keyword>
<evidence type="ECO:0000256" key="7">
    <source>
        <dbReference type="ARBA" id="ARBA00022840"/>
    </source>
</evidence>
<dbReference type="GO" id="GO:0016787">
    <property type="term" value="F:hydrolase activity"/>
    <property type="evidence" value="ECO:0007669"/>
    <property type="project" value="UniProtKB-KW"/>
</dbReference>
<dbReference type="GO" id="GO:0061630">
    <property type="term" value="F:ubiquitin protein ligase activity"/>
    <property type="evidence" value="ECO:0007669"/>
    <property type="project" value="TreeGrafter"/>
</dbReference>
<keyword evidence="17" id="KW-1185">Reference proteome</keyword>
<dbReference type="PROSITE" id="PS51194">
    <property type="entry name" value="HELICASE_CTER"/>
    <property type="match status" value="1"/>
</dbReference>
<evidence type="ECO:0000259" key="15">
    <source>
        <dbReference type="PROSITE" id="PS51194"/>
    </source>
</evidence>
<dbReference type="GO" id="GO:0022857">
    <property type="term" value="F:transmembrane transporter activity"/>
    <property type="evidence" value="ECO:0007669"/>
    <property type="project" value="InterPro"/>
</dbReference>
<feature type="domain" description="Major facilitator superfamily (MFS) profile" evidence="14">
    <location>
        <begin position="8"/>
        <end position="457"/>
    </location>
</feature>
<name>A0A0C9M2I0_9FUNG</name>
<accession>A0A0C9M2I0</accession>
<dbReference type="OrthoDB" id="5330228at2759"/>
<evidence type="ECO:0000256" key="10">
    <source>
        <dbReference type="PROSITE-ProRule" id="PRU00175"/>
    </source>
</evidence>
<dbReference type="PANTHER" id="PTHR45865:SF1">
    <property type="entry name" value="E3 UBIQUITIN-PROTEIN LIGASE SHPRH"/>
    <property type="match status" value="1"/>
</dbReference>
<dbReference type="Pfam" id="PF26021">
    <property type="entry name" value="Ferritin_C144_05"/>
    <property type="match status" value="1"/>
</dbReference>
<evidence type="ECO:0000256" key="2">
    <source>
        <dbReference type="ARBA" id="ARBA00010992"/>
    </source>
</evidence>
<dbReference type="Pfam" id="PF00271">
    <property type="entry name" value="Helicase_C"/>
    <property type="match status" value="1"/>
</dbReference>
<dbReference type="PROSITE" id="PS50089">
    <property type="entry name" value="ZF_RING_2"/>
    <property type="match status" value="1"/>
</dbReference>
<feature type="transmembrane region" description="Helical" evidence="12">
    <location>
        <begin position="363"/>
        <end position="380"/>
    </location>
</feature>
<comment type="similarity">
    <text evidence="2">Belongs to the major facilitator superfamily. Sugar transporter (TC 2.A.1.1) family.</text>
</comment>
<dbReference type="CDD" id="cd17356">
    <property type="entry name" value="MFS_HXT"/>
    <property type="match status" value="1"/>
</dbReference>
<proteinExistence type="inferred from homology"/>
<dbReference type="GO" id="GO:0000209">
    <property type="term" value="P:protein polyubiquitination"/>
    <property type="evidence" value="ECO:0007669"/>
    <property type="project" value="TreeGrafter"/>
</dbReference>
<feature type="transmembrane region" description="Helical" evidence="12">
    <location>
        <begin position="51"/>
        <end position="70"/>
    </location>
</feature>
<dbReference type="GO" id="GO:0016020">
    <property type="term" value="C:membrane"/>
    <property type="evidence" value="ECO:0007669"/>
    <property type="project" value="UniProtKB-SubCell"/>
</dbReference>
<protein>
    <submittedName>
        <fullName evidence="16">ATP-dependent DNA helicase</fullName>
    </submittedName>
</protein>
<reference evidence="16" key="1">
    <citation type="submission" date="2014-09" db="EMBL/GenBank/DDBJ databases">
        <title>Draft genome sequence of an oleaginous Mucoromycotina fungus Mucor ambiguus NBRC6742.</title>
        <authorList>
            <person name="Takeda I."/>
            <person name="Yamane N."/>
            <person name="Morita T."/>
            <person name="Tamano K."/>
            <person name="Machida M."/>
            <person name="Baker S."/>
            <person name="Koike H."/>
        </authorList>
    </citation>
    <scope>NUCLEOTIDE SEQUENCE</scope>
    <source>
        <strain evidence="16">NBRC 6742</strain>
    </source>
</reference>
<feature type="region of interest" description="Disordered" evidence="11">
    <location>
        <begin position="1706"/>
        <end position="1725"/>
    </location>
</feature>
<dbReference type="InterPro" id="IPR036259">
    <property type="entry name" value="MFS_trans_sf"/>
</dbReference>
<feature type="transmembrane region" description="Helical" evidence="12">
    <location>
        <begin position="330"/>
        <end position="351"/>
    </location>
</feature>
<feature type="transmembrane region" description="Helical" evidence="12">
    <location>
        <begin position="141"/>
        <end position="161"/>
    </location>
</feature>
<feature type="transmembrane region" description="Helical" evidence="12">
    <location>
        <begin position="173"/>
        <end position="194"/>
    </location>
</feature>
<evidence type="ECO:0000256" key="3">
    <source>
        <dbReference type="ARBA" id="ARBA00022448"/>
    </source>
</evidence>
<feature type="domain" description="Helicase C-terminal" evidence="15">
    <location>
        <begin position="1562"/>
        <end position="1722"/>
    </location>
</feature>
<feature type="transmembrane region" description="Helical" evidence="12">
    <location>
        <begin position="296"/>
        <end position="318"/>
    </location>
</feature>
<dbReference type="Gene3D" id="3.40.50.10810">
    <property type="entry name" value="Tandem AAA-ATPase domain"/>
    <property type="match status" value="1"/>
</dbReference>
<dbReference type="STRING" id="91626.A0A0C9M2I0"/>
<dbReference type="Proteomes" id="UP000053815">
    <property type="component" value="Unassembled WGS sequence"/>
</dbReference>
<dbReference type="Gene3D" id="3.40.50.300">
    <property type="entry name" value="P-loop containing nucleotide triphosphate hydrolases"/>
    <property type="match status" value="1"/>
</dbReference>
<keyword evidence="10" id="KW-0863">Zinc-finger</keyword>
<dbReference type="PRINTS" id="PR00171">
    <property type="entry name" value="SUGRTRNSPORT"/>
</dbReference>
<dbReference type="FunFam" id="1.20.1250.20:FF:000026">
    <property type="entry name" value="MFS quinate transporter QutD"/>
    <property type="match status" value="1"/>
</dbReference>
<dbReference type="GO" id="GO:0005634">
    <property type="term" value="C:nucleus"/>
    <property type="evidence" value="ECO:0007669"/>
    <property type="project" value="TreeGrafter"/>
</dbReference>
<keyword evidence="9 12" id="KW-0472">Membrane</keyword>
<dbReference type="InterPro" id="IPR005828">
    <property type="entry name" value="MFS_sugar_transport-like"/>
</dbReference>
<evidence type="ECO:0000256" key="8">
    <source>
        <dbReference type="ARBA" id="ARBA00022989"/>
    </source>
</evidence>
<dbReference type="GO" id="GO:0008270">
    <property type="term" value="F:zinc ion binding"/>
    <property type="evidence" value="ECO:0007669"/>
    <property type="project" value="UniProtKB-KW"/>
</dbReference>
<dbReference type="InterPro" id="IPR049730">
    <property type="entry name" value="SNF2/RAD54-like_C"/>
</dbReference>
<keyword evidence="16" id="KW-0347">Helicase</keyword>
<organism evidence="16">
    <name type="scientific">Mucor ambiguus</name>
    <dbReference type="NCBI Taxonomy" id="91626"/>
    <lineage>
        <taxon>Eukaryota</taxon>
        <taxon>Fungi</taxon>
        <taxon>Fungi incertae sedis</taxon>
        <taxon>Mucoromycota</taxon>
        <taxon>Mucoromycotina</taxon>
        <taxon>Mucoromycetes</taxon>
        <taxon>Mucorales</taxon>
        <taxon>Mucorineae</taxon>
        <taxon>Mucoraceae</taxon>
        <taxon>Mucor</taxon>
    </lineage>
</organism>
<dbReference type="InterPro" id="IPR003663">
    <property type="entry name" value="Sugar/inositol_transpt"/>
</dbReference>
<keyword evidence="6" id="KW-0378">Hydrolase</keyword>
<feature type="transmembrane region" description="Helical" evidence="12">
    <location>
        <begin position="432"/>
        <end position="453"/>
    </location>
</feature>
<dbReference type="GO" id="GO:0005524">
    <property type="term" value="F:ATP binding"/>
    <property type="evidence" value="ECO:0007669"/>
    <property type="project" value="InterPro"/>
</dbReference>
<dbReference type="CDD" id="cd18793">
    <property type="entry name" value="SF2_C_SNF"/>
    <property type="match status" value="1"/>
</dbReference>
<feature type="transmembrane region" description="Helical" evidence="12">
    <location>
        <begin position="106"/>
        <end position="129"/>
    </location>
</feature>
<comment type="subcellular location">
    <subcellularLocation>
        <location evidence="1">Membrane</location>
        <topology evidence="1">Multi-pass membrane protein</topology>
    </subcellularLocation>
</comment>
<keyword evidence="5" id="KW-0547">Nucleotide-binding</keyword>
<dbReference type="InterPro" id="IPR038718">
    <property type="entry name" value="SNF2-like_sf"/>
</dbReference>
<dbReference type="InterPro" id="IPR001841">
    <property type="entry name" value="Znf_RING"/>
</dbReference>
<evidence type="ECO:0000256" key="4">
    <source>
        <dbReference type="ARBA" id="ARBA00022692"/>
    </source>
</evidence>
<evidence type="ECO:0000259" key="14">
    <source>
        <dbReference type="PROSITE" id="PS50850"/>
    </source>
</evidence>
<keyword evidence="8 12" id="KW-1133">Transmembrane helix</keyword>
<dbReference type="InterPro" id="IPR059033">
    <property type="entry name" value="C144_05_dom"/>
</dbReference>
<evidence type="ECO:0000313" key="16">
    <source>
        <dbReference type="EMBL" id="GAN02961.1"/>
    </source>
</evidence>
<dbReference type="Gene3D" id="3.30.40.10">
    <property type="entry name" value="Zinc/RING finger domain, C3HC4 (zinc finger)"/>
    <property type="match status" value="1"/>
</dbReference>
<evidence type="ECO:0000256" key="6">
    <source>
        <dbReference type="ARBA" id="ARBA00022801"/>
    </source>
</evidence>
<keyword evidence="3" id="KW-0813">Transport</keyword>
<keyword evidence="10" id="KW-0862">Zinc</keyword>
<dbReference type="EMBL" id="DF836320">
    <property type="protein sequence ID" value="GAN02961.1"/>
    <property type="molecule type" value="Genomic_DNA"/>
</dbReference>
<evidence type="ECO:0000313" key="17">
    <source>
        <dbReference type="Proteomes" id="UP000053815"/>
    </source>
</evidence>
<evidence type="ECO:0000256" key="12">
    <source>
        <dbReference type="SAM" id="Phobius"/>
    </source>
</evidence>
<gene>
    <name evidence="16" type="ORF">MAM1_0031d02411</name>
</gene>
<sequence>MKYLTHITTIVSSIGGLLYGYDIGIISGVFSTPTFPVYFGMDGDASEAKQIQGNIVSLLQAGACIGALTANFYADRFGRQKSVITSTLIFMFGSAIQTGSKNLPMILFGRFAGGWGVGACSMLVPMYIAEISPSRIRGRMGALWQLNISVGMMLAFWINYGCLVGLETGDIQWRLPLGLQIVPGLILFIGMLFLPESIRWLALQGRFDEAKVILCKLRNLPEDHPDILNEFNQITSSVTKEKEQDGTKWKELCEPHNLRRLALGCFMQIAQQWTGTNAINYYGPLIFQTIGLASNISVLMTGVYGCVKVLFVLISFFFLDKKAVGRRPTLLLGSLANVIIFFVLGGMLYSIESALASGIPAPAAQGYVAMVMIYLFAVSFEFTWGPVTWIVCSEIFPNRIRAVCISVTTSMNWAMNAIIGKITPLMIADISYGTFFFYGACCLTMGLVVYVFLPETKGKSLEEMDQVSVTNAMTPLEQRAGIKRKRTEESLPIKHRQQSTDDTCHFEMPMLLKRDAVPLYEKALVLYPASTTLEKSRHPVPEVASLESFYSHVQPAVSDERLENYATPRIAATLSPFQLQNVAWMVSREGHITNGNGEIEPDLSIYTSLPLLYAGAHETEQTGTYIDVITTKTTTNRADISNLVQLSYSGGILSDEMGLGKTVSVLNLIAKHTYNPHDPSHPKAEDVGSLTFAKGTLIVAPGTIISQWHSEIKKHAPELSVFIYEGRRYQKETTAEDLAKYDIVLAYYETRDPLFPIAAKETATKWYVSVHSFTLCGYQHANNTGVVYNREFTLSPLVSAFWFRCILDEAQMIEGQVSIVATVAKKIPRWYAWAVTGTPMRRDLEDLYGLYDFIAIVPSIKTLATFSKLCKDPQFMPVFYDFARNTIRRNTKRALENQLHIPKQSRHVVRFPFTTIEQHYYDDLWKECKQNIELDLLDSNNWSMYSETRDVARSRMRSWLVALRQSCIHPSLIANASLRLRSSKTSTNAIQSMTEVLQDMAKSATVTLDQNQYSFYQLKLQKAGMYEVMKDVEKAIETYTENVPAIEALLQARREDSRLYHAKARELEKAGLYIGDTLDVTESKVHIKWQTLLHRYYFYMASAYHTLENEAKENEFYTKAGNIRRDLLESYTERVVTHTKEMRRAAKFIKDSPEYHYGSRHFALDMSGPGEVPDKQEDLNVLENVKGVGHILDQQLAKILYLRKKITPILTKSLVDGDKNAEATGEEYDNSLEEQAMCQVYLSAYKNLLQDRRFIINGNTVTLDTVALDLGDTAAAAPNEKQTQSDTAKKAEASEKAFRSKLMSPATYKVECLRDVEVQLRDVKRNIRVNKRTNILILNQEQAHIKAQLPVQTKLVDHLDNDLKKLTQLFNSRIAYYKYLQTISDTLLAWQSDRPLAEMAKIDAETVQLADTITNNKSRDMYFKSLVQEQDALQSNQEGKCKDCLICRDPIGKGMITYCGHSSCYSCGVQWFKTSRRCHTCNATVKPHEWYRVSYQEMEMHDRDQAVEAVSLSNSSAANSVDEDAHALTVPWKPKKDEKIEHLIREIKQQQISGSQGAKIDSIIRHIKYIKEKNNGKCVVFSQWTKVLTMLRTGLEANGIHCTNIDAGAGSIASKNRVAKFQQDPDMNVILLHARSQSSGLTLVAAHTAFIVEPVLNESLEKQAVNRIHRIGQTEETSVFWYIVQDTIEERIHAIHDIKRIHNQRNNTAANDNEKTQMSKVSEGGGEYVNDDDLRRCLTSDLTYALRK</sequence>
<feature type="transmembrane region" description="Helical" evidence="12">
    <location>
        <begin position="7"/>
        <end position="31"/>
    </location>
</feature>
<dbReference type="InterPro" id="IPR014001">
    <property type="entry name" value="Helicase_ATP-bd"/>
</dbReference>
<dbReference type="PANTHER" id="PTHR45865">
    <property type="entry name" value="E3 UBIQUITIN-PROTEIN LIGASE SHPRH FAMILY MEMBER"/>
    <property type="match status" value="1"/>
</dbReference>
<dbReference type="InterPro" id="IPR000330">
    <property type="entry name" value="SNF2_N"/>
</dbReference>
<dbReference type="NCBIfam" id="TIGR00879">
    <property type="entry name" value="SP"/>
    <property type="match status" value="1"/>
</dbReference>
<evidence type="ECO:0000259" key="13">
    <source>
        <dbReference type="PROSITE" id="PS50089"/>
    </source>
</evidence>
<evidence type="ECO:0000256" key="11">
    <source>
        <dbReference type="SAM" id="MobiDB-lite"/>
    </source>
</evidence>
<dbReference type="InterPro" id="IPR001650">
    <property type="entry name" value="Helicase_C-like"/>
</dbReference>
<evidence type="ECO:0000256" key="5">
    <source>
        <dbReference type="ARBA" id="ARBA00022741"/>
    </source>
</evidence>
<dbReference type="Pfam" id="PF00083">
    <property type="entry name" value="Sugar_tr"/>
    <property type="match status" value="1"/>
</dbReference>
<dbReference type="InterPro" id="IPR052583">
    <property type="entry name" value="ATP-helicase/E3_Ub-Ligase"/>
</dbReference>
<dbReference type="SUPFAM" id="SSF52540">
    <property type="entry name" value="P-loop containing nucleoside triphosphate hydrolases"/>
    <property type="match status" value="2"/>
</dbReference>
<dbReference type="Gene3D" id="1.20.1250.20">
    <property type="entry name" value="MFS general substrate transporter like domains"/>
    <property type="match status" value="1"/>
</dbReference>